<feature type="region of interest" description="Disordered" evidence="1">
    <location>
        <begin position="1"/>
        <end position="21"/>
    </location>
</feature>
<proteinExistence type="predicted"/>
<sequence length="122" mass="13301">MAVAARASPAAKSIPPPSSASDLISVGEFASGFAWCQWVSVRHRIPETVGILMRDGKGERGRKGEKEGGLPEKGGEEGRKSRSPPEEGEGEGRTGARPSEREILNHLFFSFFFLPCIQYLNR</sequence>
<reference evidence="2" key="1">
    <citation type="submission" date="2017-07" db="EMBL/GenBank/DDBJ databases">
        <title>Taro Niue Genome Assembly and Annotation.</title>
        <authorList>
            <person name="Atibalentja N."/>
            <person name="Keating K."/>
            <person name="Fields C.J."/>
        </authorList>
    </citation>
    <scope>NUCLEOTIDE SEQUENCE</scope>
    <source>
        <strain evidence="2">Niue_2</strain>
        <tissue evidence="2">Leaf</tissue>
    </source>
</reference>
<dbReference type="EMBL" id="NMUH01003409">
    <property type="protein sequence ID" value="MQM05413.1"/>
    <property type="molecule type" value="Genomic_DNA"/>
</dbReference>
<feature type="compositionally biased region" description="Basic and acidic residues" evidence="1">
    <location>
        <begin position="54"/>
        <end position="99"/>
    </location>
</feature>
<dbReference type="AlphaFoldDB" id="A0A843W2U0"/>
<gene>
    <name evidence="2" type="ORF">Taro_038222</name>
</gene>
<accession>A0A843W2U0</accession>
<name>A0A843W2U0_COLES</name>
<feature type="region of interest" description="Disordered" evidence="1">
    <location>
        <begin position="50"/>
        <end position="99"/>
    </location>
</feature>
<protein>
    <submittedName>
        <fullName evidence="2">Uncharacterized protein</fullName>
    </submittedName>
</protein>
<evidence type="ECO:0000256" key="1">
    <source>
        <dbReference type="SAM" id="MobiDB-lite"/>
    </source>
</evidence>
<organism evidence="2 3">
    <name type="scientific">Colocasia esculenta</name>
    <name type="common">Wild taro</name>
    <name type="synonym">Arum esculentum</name>
    <dbReference type="NCBI Taxonomy" id="4460"/>
    <lineage>
        <taxon>Eukaryota</taxon>
        <taxon>Viridiplantae</taxon>
        <taxon>Streptophyta</taxon>
        <taxon>Embryophyta</taxon>
        <taxon>Tracheophyta</taxon>
        <taxon>Spermatophyta</taxon>
        <taxon>Magnoliopsida</taxon>
        <taxon>Liliopsida</taxon>
        <taxon>Araceae</taxon>
        <taxon>Aroideae</taxon>
        <taxon>Colocasieae</taxon>
        <taxon>Colocasia</taxon>
    </lineage>
</organism>
<keyword evidence="3" id="KW-1185">Reference proteome</keyword>
<evidence type="ECO:0000313" key="3">
    <source>
        <dbReference type="Proteomes" id="UP000652761"/>
    </source>
</evidence>
<dbReference type="Proteomes" id="UP000652761">
    <property type="component" value="Unassembled WGS sequence"/>
</dbReference>
<feature type="compositionally biased region" description="Low complexity" evidence="1">
    <location>
        <begin position="1"/>
        <end position="13"/>
    </location>
</feature>
<evidence type="ECO:0000313" key="2">
    <source>
        <dbReference type="EMBL" id="MQM05413.1"/>
    </source>
</evidence>
<comment type="caution">
    <text evidence="2">The sequence shown here is derived from an EMBL/GenBank/DDBJ whole genome shotgun (WGS) entry which is preliminary data.</text>
</comment>